<dbReference type="EMBL" id="JACJIS010000001">
    <property type="protein sequence ID" value="MBA9072834.1"/>
    <property type="molecule type" value="Genomic_DNA"/>
</dbReference>
<gene>
    <name evidence="1" type="ORF">GGR22_000960</name>
</gene>
<evidence type="ECO:0000313" key="2">
    <source>
        <dbReference type="Proteomes" id="UP000555003"/>
    </source>
</evidence>
<dbReference type="Proteomes" id="UP000555003">
    <property type="component" value="Unassembled WGS sequence"/>
</dbReference>
<reference evidence="1 2" key="1">
    <citation type="submission" date="2020-08" db="EMBL/GenBank/DDBJ databases">
        <title>Genomic Encyclopedia of Type Strains, Phase IV (KMG-IV): sequencing the most valuable type-strain genomes for metagenomic binning, comparative biology and taxonomic classification.</title>
        <authorList>
            <person name="Goeker M."/>
        </authorList>
    </citation>
    <scope>NUCLEOTIDE SEQUENCE [LARGE SCALE GENOMIC DNA]</scope>
    <source>
        <strain evidence="1 2">DSM 100397</strain>
    </source>
</reference>
<comment type="caution">
    <text evidence="1">The sequence shown here is derived from an EMBL/GenBank/DDBJ whole genome shotgun (WGS) entry which is preliminary data.</text>
</comment>
<protein>
    <recommendedName>
        <fullName evidence="3">Carboxypeptidase-like regulatory domain-containing protein</fullName>
    </recommendedName>
</protein>
<sequence>MKNNYFFIMLMMLSQVVFSQKNDNKKMQGKITAGKALVEDVEVVNFSNATMARSNAKGEFVIYAKTGDVLILSGTNLEHKRKTITRDEFTAGTLEIVMQPKVTVLDEVVVNKDSDGFSVVKPAKVYTPAERKLRTASKPVELIQGLGISNDAILNFLSGRTKTLKKGVQVEKEIARLEKIDNYFDESYYTESLDIPKDYVNGFKYYIVGDEEFAKAMDANNKIAMEASIIKLAEKYKALLADEKK</sequence>
<name>A0ABR6DMD2_9FLAO</name>
<evidence type="ECO:0008006" key="3">
    <source>
        <dbReference type="Google" id="ProtNLM"/>
    </source>
</evidence>
<accession>A0ABR6DMD2</accession>
<proteinExistence type="predicted"/>
<keyword evidence="2" id="KW-1185">Reference proteome</keyword>
<organism evidence="1 2">
    <name type="scientific">Flavobacterium gossypii</name>
    <dbReference type="NCBI Taxonomy" id="1646119"/>
    <lineage>
        <taxon>Bacteria</taxon>
        <taxon>Pseudomonadati</taxon>
        <taxon>Bacteroidota</taxon>
        <taxon>Flavobacteriia</taxon>
        <taxon>Flavobacteriales</taxon>
        <taxon>Flavobacteriaceae</taxon>
        <taxon>Flavobacterium</taxon>
    </lineage>
</organism>
<evidence type="ECO:0000313" key="1">
    <source>
        <dbReference type="EMBL" id="MBA9072834.1"/>
    </source>
</evidence>
<dbReference type="RefSeq" id="WP_182492775.1">
    <property type="nucleotide sequence ID" value="NZ_JACJIS010000001.1"/>
</dbReference>